<dbReference type="RefSeq" id="XP_067488997.1">
    <property type="nucleotide sequence ID" value="XM_067637484.1"/>
</dbReference>
<dbReference type="AlphaFoldDB" id="A0A436ZXM0"/>
<accession>A0A436ZXM0</accession>
<dbReference type="VEuPathDB" id="FungiDB:DFL_007839"/>
<dbReference type="Proteomes" id="UP000283090">
    <property type="component" value="Unassembled WGS sequence"/>
</dbReference>
<feature type="coiled-coil region" evidence="1">
    <location>
        <begin position="100"/>
        <end position="127"/>
    </location>
</feature>
<keyword evidence="1" id="KW-0175">Coiled coil</keyword>
<evidence type="ECO:0000256" key="1">
    <source>
        <dbReference type="SAM" id="Coils"/>
    </source>
</evidence>
<dbReference type="OrthoDB" id="2120024at2759"/>
<sequence>MATRLGLFALGVGRQQQGRLWPAVVRQRPSSRHMRFSSSSSSRSNSSPTPSPSPNPATPSSEPKKKSPHIGFYQVYGRALSKVILMSLLVYQGFYYGWMYLEHLEAKHEKEGEIKALEQKIRDMQEEKAGQKPVQS</sequence>
<proteinExistence type="predicted"/>
<gene>
    <name evidence="3" type="ORF">DFL_007839</name>
</gene>
<evidence type="ECO:0000313" key="3">
    <source>
        <dbReference type="EMBL" id="RVD83453.1"/>
    </source>
</evidence>
<organism evidence="3 4">
    <name type="scientific">Arthrobotrys flagrans</name>
    <name type="common">Nematode-trapping fungus</name>
    <name type="synonym">Trichothecium flagrans</name>
    <dbReference type="NCBI Taxonomy" id="97331"/>
    <lineage>
        <taxon>Eukaryota</taxon>
        <taxon>Fungi</taxon>
        <taxon>Dikarya</taxon>
        <taxon>Ascomycota</taxon>
        <taxon>Pezizomycotina</taxon>
        <taxon>Orbiliomycetes</taxon>
        <taxon>Orbiliales</taxon>
        <taxon>Orbiliaceae</taxon>
        <taxon>Arthrobotrys</taxon>
    </lineage>
</organism>
<protein>
    <submittedName>
        <fullName evidence="3">Uncharacterized protein</fullName>
    </submittedName>
</protein>
<evidence type="ECO:0000256" key="2">
    <source>
        <dbReference type="SAM" id="MobiDB-lite"/>
    </source>
</evidence>
<feature type="region of interest" description="Disordered" evidence="2">
    <location>
        <begin position="21"/>
        <end position="68"/>
    </location>
</feature>
<keyword evidence="4" id="KW-1185">Reference proteome</keyword>
<reference evidence="3 4" key="1">
    <citation type="submission" date="2019-01" db="EMBL/GenBank/DDBJ databases">
        <title>Intercellular communication is required for trap formation in the nematode-trapping fungus Duddingtonia flagrans.</title>
        <authorList>
            <person name="Youssar L."/>
            <person name="Wernet V."/>
            <person name="Hensel N."/>
            <person name="Hildebrandt H.-G."/>
            <person name="Fischer R."/>
        </authorList>
    </citation>
    <scope>NUCLEOTIDE SEQUENCE [LARGE SCALE GENOMIC DNA]</scope>
    <source>
        <strain evidence="3 4">CBS H-5679</strain>
    </source>
</reference>
<comment type="caution">
    <text evidence="3">The sequence shown here is derived from an EMBL/GenBank/DDBJ whole genome shotgun (WGS) entry which is preliminary data.</text>
</comment>
<evidence type="ECO:0000313" key="4">
    <source>
        <dbReference type="Proteomes" id="UP000283090"/>
    </source>
</evidence>
<name>A0A436ZXM0_ARTFL</name>
<dbReference type="GeneID" id="93590150"/>
<feature type="compositionally biased region" description="Low complexity" evidence="2">
    <location>
        <begin position="36"/>
        <end position="48"/>
    </location>
</feature>
<dbReference type="EMBL" id="SAEB01000009">
    <property type="protein sequence ID" value="RVD83453.1"/>
    <property type="molecule type" value="Genomic_DNA"/>
</dbReference>